<gene>
    <name evidence="1" type="ORF">AbraCBS73388_004621</name>
</gene>
<organism evidence="1 2">
    <name type="scientific">Aspergillus brasiliensis</name>
    <dbReference type="NCBI Taxonomy" id="319629"/>
    <lineage>
        <taxon>Eukaryota</taxon>
        <taxon>Fungi</taxon>
        <taxon>Dikarya</taxon>
        <taxon>Ascomycota</taxon>
        <taxon>Pezizomycotina</taxon>
        <taxon>Eurotiomycetes</taxon>
        <taxon>Eurotiomycetidae</taxon>
        <taxon>Eurotiales</taxon>
        <taxon>Aspergillaceae</taxon>
        <taxon>Aspergillus</taxon>
        <taxon>Aspergillus subgen. Circumdati</taxon>
    </lineage>
</organism>
<proteinExistence type="predicted"/>
<sequence length="171" mass="19222">MTNSITGVCSREVSPVQGATYLGQQNITKEDDLAYKNTILRSEPGAWPHWVVEGGMTMSIQKLRTAAKLWVNVSGGDVRLVILVGFRPSRRQIHIETWVPEQTPMSLSARKQHNEVDMDFSVDPPTYRGPPALVFEFSRLLGRAPIPPGEQDVMLSRQDLLRLGRAIWWGI</sequence>
<evidence type="ECO:0000313" key="2">
    <source>
        <dbReference type="Proteomes" id="UP001143548"/>
    </source>
</evidence>
<dbReference type="AlphaFoldDB" id="A0A9W5Z162"/>
<comment type="caution">
    <text evidence="1">The sequence shown here is derived from an EMBL/GenBank/DDBJ whole genome shotgun (WGS) entry which is preliminary data.</text>
</comment>
<name>A0A9W5Z162_9EURO</name>
<protein>
    <submittedName>
        <fullName evidence="1">Uncharacterized protein</fullName>
    </submittedName>
</protein>
<reference evidence="1" key="1">
    <citation type="submission" date="2022-07" db="EMBL/GenBank/DDBJ databases">
        <title>Taxonomy of Aspergillus series Nigri: significant species reduction supported by multi-species coalescent approaches.</title>
        <authorList>
            <person name="Bian C."/>
            <person name="Kusuya Y."/>
            <person name="Sklenar F."/>
            <person name="D'hooge E."/>
            <person name="Yaguchi T."/>
            <person name="Takahashi H."/>
            <person name="Hubka V."/>
        </authorList>
    </citation>
    <scope>NUCLEOTIDE SEQUENCE</scope>
    <source>
        <strain evidence="1">CBS 733.88</strain>
    </source>
</reference>
<dbReference type="Proteomes" id="UP001143548">
    <property type="component" value="Unassembled WGS sequence"/>
</dbReference>
<evidence type="ECO:0000313" key="1">
    <source>
        <dbReference type="EMBL" id="GKZ27403.1"/>
    </source>
</evidence>
<accession>A0A9W5Z162</accession>
<dbReference type="EMBL" id="BROQ01000210">
    <property type="protein sequence ID" value="GKZ27403.1"/>
    <property type="molecule type" value="Genomic_DNA"/>
</dbReference>